<dbReference type="RefSeq" id="WP_138188382.1">
    <property type="nucleotide sequence ID" value="NZ_LS992241.1"/>
</dbReference>
<dbReference type="AlphaFoldDB" id="A0A383RJA5"/>
<reference evidence="2" key="1">
    <citation type="submission" date="2018-08" db="EMBL/GenBank/DDBJ databases">
        <authorList>
            <person name="Chevrot R."/>
        </authorList>
    </citation>
    <scope>NUCLEOTIDE SEQUENCE [LARGE SCALE GENOMIC DNA]</scope>
</reference>
<organism evidence="1 2">
    <name type="scientific">Paenibacillus alvei</name>
    <name type="common">Bacillus alvei</name>
    <dbReference type="NCBI Taxonomy" id="44250"/>
    <lineage>
        <taxon>Bacteria</taxon>
        <taxon>Bacillati</taxon>
        <taxon>Bacillota</taxon>
        <taxon>Bacilli</taxon>
        <taxon>Bacillales</taxon>
        <taxon>Paenibacillaceae</taxon>
        <taxon>Paenibacillus</taxon>
    </lineage>
</organism>
<accession>A0A383RJA5</accession>
<gene>
    <name evidence="1" type="ORF">PBLR_14875</name>
</gene>
<protein>
    <submittedName>
        <fullName evidence="1">Uncharacterized protein</fullName>
    </submittedName>
</protein>
<evidence type="ECO:0000313" key="1">
    <source>
        <dbReference type="EMBL" id="SYX86449.1"/>
    </source>
</evidence>
<name>A0A383RJA5_PAEAL</name>
<dbReference type="Proteomes" id="UP000304148">
    <property type="component" value="Chromosome"/>
</dbReference>
<evidence type="ECO:0000313" key="2">
    <source>
        <dbReference type="Proteomes" id="UP000304148"/>
    </source>
</evidence>
<dbReference type="EMBL" id="LS992241">
    <property type="protein sequence ID" value="SYX86449.1"/>
    <property type="molecule type" value="Genomic_DNA"/>
</dbReference>
<sequence>MNTIVKIIFGVHSSYFTVKHDELFNDTESKIFKWFVFRHEKLTEDFANYIPSLRAKEIFLNDTRNMWCAPILTMINGSYNDYYKEYVNRNGFIDNPIGFEKRKLEFSKDGVVTEGKGNEIMVLKIEDRDNYEGLSKFILKDIISKFEK</sequence>
<proteinExistence type="predicted"/>